<name>A0A9D4M0F0_DREPO</name>
<dbReference type="Proteomes" id="UP000828390">
    <property type="component" value="Unassembled WGS sequence"/>
</dbReference>
<evidence type="ECO:0000313" key="2">
    <source>
        <dbReference type="Proteomes" id="UP000828390"/>
    </source>
</evidence>
<gene>
    <name evidence="1" type="ORF">DPMN_030076</name>
</gene>
<dbReference type="EMBL" id="JAIWYP010000002">
    <property type="protein sequence ID" value="KAH3866952.1"/>
    <property type="molecule type" value="Genomic_DNA"/>
</dbReference>
<accession>A0A9D4M0F0</accession>
<protein>
    <submittedName>
        <fullName evidence="1">Uncharacterized protein</fullName>
    </submittedName>
</protein>
<dbReference type="AlphaFoldDB" id="A0A9D4M0F0"/>
<comment type="caution">
    <text evidence="1">The sequence shown here is derived from an EMBL/GenBank/DDBJ whole genome shotgun (WGS) entry which is preliminary data.</text>
</comment>
<reference evidence="1" key="1">
    <citation type="journal article" date="2019" name="bioRxiv">
        <title>The Genome of the Zebra Mussel, Dreissena polymorpha: A Resource for Invasive Species Research.</title>
        <authorList>
            <person name="McCartney M.A."/>
            <person name="Auch B."/>
            <person name="Kono T."/>
            <person name="Mallez S."/>
            <person name="Zhang Y."/>
            <person name="Obille A."/>
            <person name="Becker A."/>
            <person name="Abrahante J.E."/>
            <person name="Garbe J."/>
            <person name="Badalamenti J.P."/>
            <person name="Herman A."/>
            <person name="Mangelson H."/>
            <person name="Liachko I."/>
            <person name="Sullivan S."/>
            <person name="Sone E.D."/>
            <person name="Koren S."/>
            <person name="Silverstein K.A.T."/>
            <person name="Beckman K.B."/>
            <person name="Gohl D.M."/>
        </authorList>
    </citation>
    <scope>NUCLEOTIDE SEQUENCE</scope>
    <source>
        <strain evidence="1">Duluth1</strain>
        <tissue evidence="1">Whole animal</tissue>
    </source>
</reference>
<reference evidence="1" key="2">
    <citation type="submission" date="2020-11" db="EMBL/GenBank/DDBJ databases">
        <authorList>
            <person name="McCartney M.A."/>
            <person name="Auch B."/>
            <person name="Kono T."/>
            <person name="Mallez S."/>
            <person name="Becker A."/>
            <person name="Gohl D.M."/>
            <person name="Silverstein K.A.T."/>
            <person name="Koren S."/>
            <person name="Bechman K.B."/>
            <person name="Herman A."/>
            <person name="Abrahante J.E."/>
            <person name="Garbe J."/>
        </authorList>
    </citation>
    <scope>NUCLEOTIDE SEQUENCE</scope>
    <source>
        <strain evidence="1">Duluth1</strain>
        <tissue evidence="1">Whole animal</tissue>
    </source>
</reference>
<keyword evidence="2" id="KW-1185">Reference proteome</keyword>
<proteinExistence type="predicted"/>
<sequence length="62" mass="7325">MLTRQLLTLHNPARTTDKRRSQKLNMSKLCSGELKTQTNMRAMITLQRSPEFRVTITKDFTW</sequence>
<evidence type="ECO:0000313" key="1">
    <source>
        <dbReference type="EMBL" id="KAH3866952.1"/>
    </source>
</evidence>
<organism evidence="1 2">
    <name type="scientific">Dreissena polymorpha</name>
    <name type="common">Zebra mussel</name>
    <name type="synonym">Mytilus polymorpha</name>
    <dbReference type="NCBI Taxonomy" id="45954"/>
    <lineage>
        <taxon>Eukaryota</taxon>
        <taxon>Metazoa</taxon>
        <taxon>Spiralia</taxon>
        <taxon>Lophotrochozoa</taxon>
        <taxon>Mollusca</taxon>
        <taxon>Bivalvia</taxon>
        <taxon>Autobranchia</taxon>
        <taxon>Heteroconchia</taxon>
        <taxon>Euheterodonta</taxon>
        <taxon>Imparidentia</taxon>
        <taxon>Neoheterodontei</taxon>
        <taxon>Myida</taxon>
        <taxon>Dreissenoidea</taxon>
        <taxon>Dreissenidae</taxon>
        <taxon>Dreissena</taxon>
    </lineage>
</organism>